<gene>
    <name evidence="2" type="ORF">DDV96_00730</name>
</gene>
<dbReference type="OrthoDB" id="1132266at2"/>
<dbReference type="Proteomes" id="UP000245962">
    <property type="component" value="Unassembled WGS sequence"/>
</dbReference>
<proteinExistence type="predicted"/>
<organism evidence="2 3">
    <name type="scientific">Marixanthomonas spongiae</name>
    <dbReference type="NCBI Taxonomy" id="2174845"/>
    <lineage>
        <taxon>Bacteria</taxon>
        <taxon>Pseudomonadati</taxon>
        <taxon>Bacteroidota</taxon>
        <taxon>Flavobacteriia</taxon>
        <taxon>Flavobacteriales</taxon>
        <taxon>Flavobacteriaceae</taxon>
        <taxon>Marixanthomonas</taxon>
    </lineage>
</organism>
<dbReference type="Pfam" id="PF19579">
    <property type="entry name" value="FtsL_2"/>
    <property type="match status" value="1"/>
</dbReference>
<dbReference type="RefSeq" id="WP_116692828.1">
    <property type="nucleotide sequence ID" value="NZ_QEHR01000001.1"/>
</dbReference>
<sequence>MKKNLYNIIKGKFLVNDDALKNWRFIFFLSLLALVMIASSHSADKKVYQIAKLSNEVKELKSEYLDIRKRLMQTRMESKIETAMAKRGLKPSVTPPQKIKIINNE</sequence>
<accession>A0A2U0I7K1</accession>
<keyword evidence="3" id="KW-1185">Reference proteome</keyword>
<evidence type="ECO:0000256" key="1">
    <source>
        <dbReference type="SAM" id="Coils"/>
    </source>
</evidence>
<evidence type="ECO:0000313" key="3">
    <source>
        <dbReference type="Proteomes" id="UP000245962"/>
    </source>
</evidence>
<name>A0A2U0I7K1_9FLAO</name>
<reference evidence="2 3" key="1">
    <citation type="submission" date="2018-04" db="EMBL/GenBank/DDBJ databases">
        <title>Marixanthomonas spongiae HN-E44 sp. nov., isolated from a marine sponge.</title>
        <authorList>
            <person name="Luo L."/>
            <person name="Zhuang L."/>
        </authorList>
    </citation>
    <scope>NUCLEOTIDE SEQUENCE [LARGE SCALE GENOMIC DNA]</scope>
    <source>
        <strain evidence="2 3">HN-E44</strain>
    </source>
</reference>
<keyword evidence="1" id="KW-0175">Coiled coil</keyword>
<comment type="caution">
    <text evidence="2">The sequence shown here is derived from an EMBL/GenBank/DDBJ whole genome shotgun (WGS) entry which is preliminary data.</text>
</comment>
<keyword evidence="2" id="KW-0489">Methyltransferase</keyword>
<feature type="coiled-coil region" evidence="1">
    <location>
        <begin position="43"/>
        <end position="77"/>
    </location>
</feature>
<dbReference type="GO" id="GO:0032259">
    <property type="term" value="P:methylation"/>
    <property type="evidence" value="ECO:0007669"/>
    <property type="project" value="UniProtKB-KW"/>
</dbReference>
<dbReference type="InterPro" id="IPR045755">
    <property type="entry name" value="FtsL-like"/>
</dbReference>
<protein>
    <submittedName>
        <fullName evidence="2">S-adenosyl-methyltransferase</fullName>
    </submittedName>
</protein>
<dbReference type="EMBL" id="QEHR01000001">
    <property type="protein sequence ID" value="PVW17083.1"/>
    <property type="molecule type" value="Genomic_DNA"/>
</dbReference>
<dbReference type="AlphaFoldDB" id="A0A2U0I7K1"/>
<evidence type="ECO:0000313" key="2">
    <source>
        <dbReference type="EMBL" id="PVW17083.1"/>
    </source>
</evidence>
<dbReference type="GO" id="GO:0008168">
    <property type="term" value="F:methyltransferase activity"/>
    <property type="evidence" value="ECO:0007669"/>
    <property type="project" value="UniProtKB-KW"/>
</dbReference>
<keyword evidence="2" id="KW-0808">Transferase</keyword>